<organism evidence="1 2">
    <name type="scientific">Tumebacillus flagellatus</name>
    <dbReference type="NCBI Taxonomy" id="1157490"/>
    <lineage>
        <taxon>Bacteria</taxon>
        <taxon>Bacillati</taxon>
        <taxon>Bacillota</taxon>
        <taxon>Bacilli</taxon>
        <taxon>Bacillales</taxon>
        <taxon>Alicyclobacillaceae</taxon>
        <taxon>Tumebacillus</taxon>
    </lineage>
</organism>
<dbReference type="EMBL" id="JMIR01000026">
    <property type="protein sequence ID" value="KEO82183.1"/>
    <property type="molecule type" value="Genomic_DNA"/>
</dbReference>
<name>A0A074LQU6_9BACL</name>
<protein>
    <submittedName>
        <fullName evidence="1">Uncharacterized protein</fullName>
    </submittedName>
</protein>
<dbReference type="GO" id="GO:0033969">
    <property type="term" value="F:gamma-glutamyl-gamma-aminobutyrate hydrolase activity"/>
    <property type="evidence" value="ECO:0007669"/>
    <property type="project" value="TreeGrafter"/>
</dbReference>
<dbReference type="CDD" id="cd01745">
    <property type="entry name" value="GATase1_2"/>
    <property type="match status" value="1"/>
</dbReference>
<dbReference type="AlphaFoldDB" id="A0A074LQU6"/>
<keyword evidence="2" id="KW-1185">Reference proteome</keyword>
<comment type="caution">
    <text evidence="1">The sequence shown here is derived from an EMBL/GenBank/DDBJ whole genome shotgun (WGS) entry which is preliminary data.</text>
</comment>
<dbReference type="InterPro" id="IPR011697">
    <property type="entry name" value="Peptidase_C26"/>
</dbReference>
<dbReference type="eggNOG" id="COG2071">
    <property type="taxonomic scope" value="Bacteria"/>
</dbReference>
<dbReference type="FunFam" id="3.40.50.880:FF:000030">
    <property type="entry name" value="Gamma-glutamyl-gamma-aminobutyrate hydrolase PuuD"/>
    <property type="match status" value="1"/>
</dbReference>
<dbReference type="Gene3D" id="3.40.50.880">
    <property type="match status" value="1"/>
</dbReference>
<dbReference type="InterPro" id="IPR029062">
    <property type="entry name" value="Class_I_gatase-like"/>
</dbReference>
<dbReference type="Proteomes" id="UP000027931">
    <property type="component" value="Unassembled WGS sequence"/>
</dbReference>
<dbReference type="GO" id="GO:0006598">
    <property type="term" value="P:polyamine catabolic process"/>
    <property type="evidence" value="ECO:0007669"/>
    <property type="project" value="TreeGrafter"/>
</dbReference>
<dbReference type="InterPro" id="IPR044668">
    <property type="entry name" value="PuuD-like"/>
</dbReference>
<dbReference type="SUPFAM" id="SSF52317">
    <property type="entry name" value="Class I glutamine amidotransferase-like"/>
    <property type="match status" value="1"/>
</dbReference>
<dbReference type="STRING" id="1157490.EL26_16735"/>
<dbReference type="PROSITE" id="PS51273">
    <property type="entry name" value="GATASE_TYPE_1"/>
    <property type="match status" value="1"/>
</dbReference>
<dbReference type="GO" id="GO:0005829">
    <property type="term" value="C:cytosol"/>
    <property type="evidence" value="ECO:0007669"/>
    <property type="project" value="TreeGrafter"/>
</dbReference>
<dbReference type="PANTHER" id="PTHR43235:SF1">
    <property type="entry name" value="GLUTAMINE AMIDOTRANSFERASE PB2B2.05-RELATED"/>
    <property type="match status" value="1"/>
</dbReference>
<dbReference type="RefSeq" id="WP_038091047.1">
    <property type="nucleotide sequence ID" value="NZ_JMIR01000026.1"/>
</dbReference>
<dbReference type="OrthoDB" id="9813383at2"/>
<gene>
    <name evidence="1" type="ORF">EL26_16735</name>
</gene>
<sequence length="248" mass="27647">MKPIIGVSGKLVNHPNPTSPIGCFLAAGYTNGLAEAGGIPFIIPYLEKEQDVRDLAQRLDGLLLSGGVDIMPMSFQEQPHPGLGEICPERDWIEAILFDEMQKLGKPVFGICRGMQVINVFLGGTLYQDLPAQKDGELIQHDQRAPHWYAAHHVTITPNTTLHRLFEGRDRIAVNTFHHQAVRELAPGLVATAVADDGVIEAYERKDGPYLLGVQWHPELMWHKDRSFLALFRGFVEACQQQHAQTSR</sequence>
<evidence type="ECO:0000313" key="1">
    <source>
        <dbReference type="EMBL" id="KEO82183.1"/>
    </source>
</evidence>
<accession>A0A074LQU6</accession>
<evidence type="ECO:0000313" key="2">
    <source>
        <dbReference type="Proteomes" id="UP000027931"/>
    </source>
</evidence>
<dbReference type="PANTHER" id="PTHR43235">
    <property type="entry name" value="GLUTAMINE AMIDOTRANSFERASE PB2B2.05-RELATED"/>
    <property type="match status" value="1"/>
</dbReference>
<dbReference type="Pfam" id="PF07722">
    <property type="entry name" value="Peptidase_C26"/>
    <property type="match status" value="1"/>
</dbReference>
<proteinExistence type="predicted"/>
<reference evidence="1 2" key="1">
    <citation type="journal article" date="2013" name="Int. J. Syst. Evol. Microbiol.">
        <title>Tumebacillus flagellatus sp. nov., an alpha-amylase/pullulanase-producing bacterium isolated from cassava wastewater.</title>
        <authorList>
            <person name="Wang Q."/>
            <person name="Xie N."/>
            <person name="Qin Y."/>
            <person name="Shen N."/>
            <person name="Zhu J."/>
            <person name="Mi H."/>
            <person name="Huang R."/>
        </authorList>
    </citation>
    <scope>NUCLEOTIDE SEQUENCE [LARGE SCALE GENOMIC DNA]</scope>
    <source>
        <strain evidence="1 2">GST4</strain>
    </source>
</reference>